<dbReference type="STRING" id="83767.SAMN05660652_02244"/>
<sequence>MENVVVVGASTNEERYSNKAMKMLAEYGHNPIPVAPKEETILGRKVFSTISDVTDKVDTVTLYVGPQRQVGLFEQIIALAPHRVIFNPGTENPGEYEQLRAAGIEPIEACTLVMLRTNQF</sequence>
<dbReference type="Proteomes" id="UP000198607">
    <property type="component" value="Unassembled WGS sequence"/>
</dbReference>
<dbReference type="SUPFAM" id="SSF51735">
    <property type="entry name" value="NAD(P)-binding Rossmann-fold domains"/>
    <property type="match status" value="1"/>
</dbReference>
<dbReference type="PANTHER" id="PTHR33303:SF2">
    <property type="entry name" value="COA-BINDING DOMAIN-CONTAINING PROTEIN"/>
    <property type="match status" value="1"/>
</dbReference>
<dbReference type="Pfam" id="PF13380">
    <property type="entry name" value="CoA_binding_2"/>
    <property type="match status" value="1"/>
</dbReference>
<dbReference type="OrthoDB" id="9804695at2"/>
<protein>
    <recommendedName>
        <fullName evidence="1">CoA-binding domain-containing protein</fullName>
    </recommendedName>
</protein>
<evidence type="ECO:0000313" key="3">
    <source>
        <dbReference type="Proteomes" id="UP000198607"/>
    </source>
</evidence>
<keyword evidence="3" id="KW-1185">Reference proteome</keyword>
<evidence type="ECO:0000313" key="2">
    <source>
        <dbReference type="EMBL" id="SDH75382.1"/>
    </source>
</evidence>
<gene>
    <name evidence="2" type="ORF">SAMN05660652_02244</name>
</gene>
<dbReference type="RefSeq" id="WP_091937622.1">
    <property type="nucleotide sequence ID" value="NZ_FNCY01000008.1"/>
</dbReference>
<dbReference type="InterPro" id="IPR003781">
    <property type="entry name" value="CoA-bd"/>
</dbReference>
<dbReference type="InterPro" id="IPR036291">
    <property type="entry name" value="NAD(P)-bd_dom_sf"/>
</dbReference>
<reference evidence="2 3" key="1">
    <citation type="submission" date="2016-10" db="EMBL/GenBank/DDBJ databases">
        <authorList>
            <person name="de Groot N.N."/>
        </authorList>
    </citation>
    <scope>NUCLEOTIDE SEQUENCE [LARGE SCALE GENOMIC DNA]</scope>
    <source>
        <strain evidence="2 3">DSM 5885</strain>
    </source>
</reference>
<dbReference type="EMBL" id="FNCY01000008">
    <property type="protein sequence ID" value="SDH75382.1"/>
    <property type="molecule type" value="Genomic_DNA"/>
</dbReference>
<evidence type="ECO:0000259" key="1">
    <source>
        <dbReference type="Pfam" id="PF13380"/>
    </source>
</evidence>
<accession>A0A1G8EZS9</accession>
<name>A0A1G8EZS9_9RHOO</name>
<feature type="domain" description="CoA-binding" evidence="1">
    <location>
        <begin position="3"/>
        <end position="115"/>
    </location>
</feature>
<proteinExistence type="predicted"/>
<dbReference type="PANTHER" id="PTHR33303">
    <property type="entry name" value="CYTOPLASMIC PROTEIN-RELATED"/>
    <property type="match status" value="1"/>
</dbReference>
<dbReference type="AlphaFoldDB" id="A0A1G8EZS9"/>
<dbReference type="Gene3D" id="3.40.50.720">
    <property type="entry name" value="NAD(P)-binding Rossmann-like Domain"/>
    <property type="match status" value="1"/>
</dbReference>
<organism evidence="2 3">
    <name type="scientific">Propionivibrio dicarboxylicus</name>
    <dbReference type="NCBI Taxonomy" id="83767"/>
    <lineage>
        <taxon>Bacteria</taxon>
        <taxon>Pseudomonadati</taxon>
        <taxon>Pseudomonadota</taxon>
        <taxon>Betaproteobacteria</taxon>
        <taxon>Rhodocyclales</taxon>
        <taxon>Rhodocyclaceae</taxon>
        <taxon>Propionivibrio</taxon>
    </lineage>
</organism>